<dbReference type="InterPro" id="IPR027417">
    <property type="entry name" value="P-loop_NTPase"/>
</dbReference>
<dbReference type="Proteomes" id="UP001219518">
    <property type="component" value="Unassembled WGS sequence"/>
</dbReference>
<keyword evidence="1" id="KW-0547">Nucleotide-binding</keyword>
<dbReference type="Gene3D" id="3.40.50.300">
    <property type="entry name" value="P-loop containing nucleotide triphosphate hydrolases"/>
    <property type="match status" value="1"/>
</dbReference>
<evidence type="ECO:0000313" key="1">
    <source>
        <dbReference type="EMBL" id="KAK3918916.1"/>
    </source>
</evidence>
<dbReference type="EMBL" id="JAHWGI010000968">
    <property type="protein sequence ID" value="KAK3918916.1"/>
    <property type="molecule type" value="Genomic_DNA"/>
</dbReference>
<dbReference type="AlphaFoldDB" id="A0AAE1HDZ6"/>
<name>A0AAE1HDZ6_9NEOP</name>
<keyword evidence="1" id="KW-0347">Helicase</keyword>
<organism evidence="1 2">
    <name type="scientific">Frankliniella fusca</name>
    <dbReference type="NCBI Taxonomy" id="407009"/>
    <lineage>
        <taxon>Eukaryota</taxon>
        <taxon>Metazoa</taxon>
        <taxon>Ecdysozoa</taxon>
        <taxon>Arthropoda</taxon>
        <taxon>Hexapoda</taxon>
        <taxon>Insecta</taxon>
        <taxon>Pterygota</taxon>
        <taxon>Neoptera</taxon>
        <taxon>Paraneoptera</taxon>
        <taxon>Thysanoptera</taxon>
        <taxon>Terebrantia</taxon>
        <taxon>Thripoidea</taxon>
        <taxon>Thripidae</taxon>
        <taxon>Frankliniella</taxon>
    </lineage>
</organism>
<evidence type="ECO:0000313" key="2">
    <source>
        <dbReference type="Proteomes" id="UP001219518"/>
    </source>
</evidence>
<keyword evidence="1" id="KW-0067">ATP-binding</keyword>
<dbReference type="GO" id="GO:0004386">
    <property type="term" value="F:helicase activity"/>
    <property type="evidence" value="ECO:0007669"/>
    <property type="project" value="UniProtKB-KW"/>
</dbReference>
<keyword evidence="2" id="KW-1185">Reference proteome</keyword>
<accession>A0AAE1HDZ6</accession>
<reference evidence="1" key="1">
    <citation type="submission" date="2021-07" db="EMBL/GenBank/DDBJ databases">
        <authorList>
            <person name="Catto M.A."/>
            <person name="Jacobson A."/>
            <person name="Kennedy G."/>
            <person name="Labadie P."/>
            <person name="Hunt B.G."/>
            <person name="Srinivasan R."/>
        </authorList>
    </citation>
    <scope>NUCLEOTIDE SEQUENCE</scope>
    <source>
        <strain evidence="1">PL_HMW_Pooled</strain>
        <tissue evidence="1">Head</tissue>
    </source>
</reference>
<gene>
    <name evidence="1" type="ORF">KUF71_001040</name>
</gene>
<keyword evidence="1" id="KW-0378">Hydrolase</keyword>
<proteinExistence type="predicted"/>
<protein>
    <submittedName>
        <fullName evidence="1">ATP-dependent DNA helicase Hel308</fullName>
    </submittedName>
</protein>
<sequence>MIGEGKRGLVLEDLMTNILYCTRVVALSATVGNPDKLASFLGCGNPDNSFLYRVDRRTSTHVKKHVIVAGGAFPILREDGGAAGNVNFQSGRSDGHEVEMDFLHDISMLGEDPPLLWLRIHQLRLFIERATLVMFPHRLGSVQICFPNITRIPCNVLDL</sequence>
<reference evidence="1" key="2">
    <citation type="journal article" date="2023" name="BMC Genomics">
        <title>Pest status, molecular evolution, and epigenetic factors derived from the genome assembly of Frankliniella fusca, a thysanopteran phytovirus vector.</title>
        <authorList>
            <person name="Catto M.A."/>
            <person name="Labadie P.E."/>
            <person name="Jacobson A.L."/>
            <person name="Kennedy G.G."/>
            <person name="Srinivasan R."/>
            <person name="Hunt B.G."/>
        </authorList>
    </citation>
    <scope>NUCLEOTIDE SEQUENCE</scope>
    <source>
        <strain evidence="1">PL_HMW_Pooled</strain>
    </source>
</reference>
<comment type="caution">
    <text evidence="1">The sequence shown here is derived from an EMBL/GenBank/DDBJ whole genome shotgun (WGS) entry which is preliminary data.</text>
</comment>